<dbReference type="RefSeq" id="WP_274686187.1">
    <property type="nucleotide sequence ID" value="NZ_JARAFO010000669.1"/>
</dbReference>
<dbReference type="AlphaFoldDB" id="A0AAW6KLW7"/>
<dbReference type="Proteomes" id="UP001216709">
    <property type="component" value="Unassembled WGS sequence"/>
</dbReference>
<proteinExistence type="predicted"/>
<accession>A0AAW6KLW7</accession>
<comment type="caution">
    <text evidence="1">The sequence shown here is derived from an EMBL/GenBank/DDBJ whole genome shotgun (WGS) entry which is preliminary data.</text>
</comment>
<organism evidence="1 2">
    <name type="scientific">Bacillus paralicheniformis</name>
    <dbReference type="NCBI Taxonomy" id="1648923"/>
    <lineage>
        <taxon>Bacteria</taxon>
        <taxon>Bacillati</taxon>
        <taxon>Bacillota</taxon>
        <taxon>Bacilli</taxon>
        <taxon>Bacillales</taxon>
        <taxon>Bacillaceae</taxon>
        <taxon>Bacillus</taxon>
    </lineage>
</organism>
<feature type="non-terminal residue" evidence="1">
    <location>
        <position position="144"/>
    </location>
</feature>
<dbReference type="EMBL" id="JARAFO010000669">
    <property type="protein sequence ID" value="MDE1455673.1"/>
    <property type="molecule type" value="Genomic_DNA"/>
</dbReference>
<feature type="non-terminal residue" evidence="1">
    <location>
        <position position="1"/>
    </location>
</feature>
<sequence>VLREFYASNDKTSDKEAAKILNKIEVGNQKKQKKIQGYVDRVNEIYRNAAKENRKTTEKENEEIAKIQGKMLAQMETALTRSKDEQTKISRKLKEESSNLSAKQAAAVVRNSNKAKEKTIKAAKDQYKAVVDAADDQYYVKGTI</sequence>
<evidence type="ECO:0000313" key="2">
    <source>
        <dbReference type="Proteomes" id="UP001216709"/>
    </source>
</evidence>
<evidence type="ECO:0008006" key="3">
    <source>
        <dbReference type="Google" id="ProtNLM"/>
    </source>
</evidence>
<evidence type="ECO:0000313" key="1">
    <source>
        <dbReference type="EMBL" id="MDE1455673.1"/>
    </source>
</evidence>
<name>A0AAW6KLW7_9BACI</name>
<reference evidence="1" key="1">
    <citation type="submission" date="2022-12" db="EMBL/GenBank/DDBJ databases">
        <title>Draft Genome Sequences of Bacillus licheniformis and Bacillus paralicheniformis strains isolated from Irish skim milk powders.</title>
        <authorList>
            <person name="Lourenco A."/>
            <person name="Li F."/>
            <person name="Geraldine D."/>
            <person name="Tobin J.T."/>
            <person name="Butler F."/>
            <person name="Jordan K."/>
            <person name="Obrien T."/>
        </authorList>
    </citation>
    <scope>NUCLEOTIDE SEQUENCE</scope>
    <source>
        <strain evidence="1">3370</strain>
    </source>
</reference>
<gene>
    <name evidence="1" type="ORF">PVN32_26635</name>
</gene>
<protein>
    <recommendedName>
        <fullName evidence="3">Phage tail tape measure protein</fullName>
    </recommendedName>
</protein>